<dbReference type="GO" id="GO:0001006">
    <property type="term" value="F:RNA polymerase III type 3 promoter sequence-specific DNA binding"/>
    <property type="evidence" value="ECO:0007669"/>
    <property type="project" value="TreeGrafter"/>
</dbReference>
<protein>
    <recommendedName>
        <fullName evidence="11">Homeodomain-like protein</fullName>
    </recommendedName>
</protein>
<evidence type="ECO:0000256" key="4">
    <source>
        <dbReference type="ARBA" id="ARBA00023242"/>
    </source>
</evidence>
<dbReference type="PROSITE" id="PS51294">
    <property type="entry name" value="HTH_MYB"/>
    <property type="match status" value="2"/>
</dbReference>
<dbReference type="InterPro" id="IPR001005">
    <property type="entry name" value="SANT/Myb"/>
</dbReference>
<dbReference type="PROSITE" id="PS50090">
    <property type="entry name" value="MYB_LIKE"/>
    <property type="match status" value="2"/>
</dbReference>
<dbReference type="Gene3D" id="1.10.10.60">
    <property type="entry name" value="Homeodomain-like"/>
    <property type="match status" value="2"/>
</dbReference>
<dbReference type="Pfam" id="PF13921">
    <property type="entry name" value="Myb_DNA-bind_6"/>
    <property type="match status" value="1"/>
</dbReference>
<dbReference type="PANTHER" id="PTHR46621:SF1">
    <property type="entry name" value="SNRNA-ACTIVATING PROTEIN COMPLEX SUBUNIT 4"/>
    <property type="match status" value="1"/>
</dbReference>
<proteinExistence type="predicted"/>
<dbReference type="InterPro" id="IPR009057">
    <property type="entry name" value="Homeodomain-like_sf"/>
</dbReference>
<dbReference type="OrthoDB" id="2143914at2759"/>
<keyword evidence="2" id="KW-0238">DNA-binding</keyword>
<dbReference type="GO" id="GO:0019185">
    <property type="term" value="C:snRNA-activating protein complex"/>
    <property type="evidence" value="ECO:0007669"/>
    <property type="project" value="TreeGrafter"/>
</dbReference>
<feature type="domain" description="Myb-like" evidence="6">
    <location>
        <begin position="71"/>
        <end position="122"/>
    </location>
</feature>
<dbReference type="CDD" id="cd00167">
    <property type="entry name" value="SANT"/>
    <property type="match status" value="1"/>
</dbReference>
<accession>A0A5N7CPB9</accession>
<keyword evidence="10" id="KW-1185">Reference proteome</keyword>
<dbReference type="GO" id="GO:0042795">
    <property type="term" value="P:snRNA transcription by RNA polymerase II"/>
    <property type="evidence" value="ECO:0007669"/>
    <property type="project" value="TreeGrafter"/>
</dbReference>
<feature type="domain" description="Myb-like" evidence="6">
    <location>
        <begin position="20"/>
        <end position="70"/>
    </location>
</feature>
<evidence type="ECO:0000313" key="8">
    <source>
        <dbReference type="EMBL" id="KAE8395587.1"/>
    </source>
</evidence>
<name>A0A5N7CPB9_PETAA</name>
<dbReference type="InterPro" id="IPR051575">
    <property type="entry name" value="Myb-like_DNA-bd"/>
</dbReference>
<evidence type="ECO:0000256" key="2">
    <source>
        <dbReference type="ARBA" id="ARBA00023125"/>
    </source>
</evidence>
<feature type="region of interest" description="Disordered" evidence="5">
    <location>
        <begin position="129"/>
        <end position="179"/>
    </location>
</feature>
<feature type="compositionally biased region" description="Low complexity" evidence="5">
    <location>
        <begin position="144"/>
        <end position="157"/>
    </location>
</feature>
<keyword evidence="1" id="KW-0805">Transcription regulation</keyword>
<organism evidence="8">
    <name type="scientific">Petromyces alliaceus</name>
    <name type="common">Aspergillus alliaceus</name>
    <dbReference type="NCBI Taxonomy" id="209559"/>
    <lineage>
        <taxon>Eukaryota</taxon>
        <taxon>Fungi</taxon>
        <taxon>Dikarya</taxon>
        <taxon>Ascomycota</taxon>
        <taxon>Pezizomycotina</taxon>
        <taxon>Eurotiomycetes</taxon>
        <taxon>Eurotiomycetidae</taxon>
        <taxon>Eurotiales</taxon>
        <taxon>Aspergillaceae</taxon>
        <taxon>Aspergillus</taxon>
        <taxon>Aspergillus subgen. Circumdati</taxon>
    </lineage>
</organism>
<dbReference type="PANTHER" id="PTHR46621">
    <property type="entry name" value="SNRNA-ACTIVATING PROTEIN COMPLEX SUBUNIT 4"/>
    <property type="match status" value="1"/>
</dbReference>
<evidence type="ECO:0000259" key="6">
    <source>
        <dbReference type="PROSITE" id="PS50090"/>
    </source>
</evidence>
<reference evidence="8" key="2">
    <citation type="submission" date="2019-04" db="EMBL/GenBank/DDBJ databases">
        <title>Friends and foes A comparative genomics studyof 23 Aspergillus species from section Flavi.</title>
        <authorList>
            <consortium name="DOE Joint Genome Institute"/>
            <person name="Kjaerbolling I."/>
            <person name="Vesth T."/>
            <person name="Frisvad J.C."/>
            <person name="Nybo J.L."/>
            <person name="Theobald S."/>
            <person name="Kildgaard S."/>
            <person name="Isbrandt T."/>
            <person name="Kuo A."/>
            <person name="Sato A."/>
            <person name="Lyhne E.K."/>
            <person name="Kogle M.E."/>
            <person name="Wiebenga A."/>
            <person name="Kun R.S."/>
            <person name="Lubbers R.J."/>
            <person name="Makela M.R."/>
            <person name="Barry K."/>
            <person name="Chovatia M."/>
            <person name="Clum A."/>
            <person name="Daum C."/>
            <person name="Haridas S."/>
            <person name="He G."/>
            <person name="LaButti K."/>
            <person name="Lipzen A."/>
            <person name="Mondo S."/>
            <person name="Riley R."/>
            <person name="Salamov A."/>
            <person name="Simmons B.A."/>
            <person name="Magnuson J.K."/>
            <person name="Henrissat B."/>
            <person name="Mortensen U.H."/>
            <person name="Larsen T.O."/>
            <person name="Devries R.P."/>
            <person name="Grigoriev I.V."/>
            <person name="Machida M."/>
            <person name="Baker S.E."/>
            <person name="Andersen M.R."/>
        </authorList>
    </citation>
    <scope>NUCLEOTIDE SEQUENCE [LARGE SCALE GENOMIC DNA]</scope>
    <source>
        <strain evidence="8">IBT 14317</strain>
    </source>
</reference>
<keyword evidence="4" id="KW-0539">Nucleus</keyword>
<dbReference type="SUPFAM" id="SSF46689">
    <property type="entry name" value="Homeodomain-like"/>
    <property type="match status" value="1"/>
</dbReference>
<accession>A0A8H6E7L5</accession>
<evidence type="ECO:0000313" key="9">
    <source>
        <dbReference type="EMBL" id="KAF5861513.1"/>
    </source>
</evidence>
<dbReference type="Proteomes" id="UP000326877">
    <property type="component" value="Unassembled WGS sequence"/>
</dbReference>
<evidence type="ECO:0000256" key="3">
    <source>
        <dbReference type="ARBA" id="ARBA00023163"/>
    </source>
</evidence>
<evidence type="ECO:0000256" key="1">
    <source>
        <dbReference type="ARBA" id="ARBA00023015"/>
    </source>
</evidence>
<feature type="domain" description="HTH myb-type" evidence="7">
    <location>
        <begin position="76"/>
        <end position="126"/>
    </location>
</feature>
<dbReference type="Proteomes" id="UP000541154">
    <property type="component" value="Unassembled WGS sequence"/>
</dbReference>
<evidence type="ECO:0008006" key="11">
    <source>
        <dbReference type="Google" id="ProtNLM"/>
    </source>
</evidence>
<dbReference type="SMART" id="SM00717">
    <property type="entry name" value="SANT"/>
    <property type="match status" value="2"/>
</dbReference>
<feature type="domain" description="HTH myb-type" evidence="7">
    <location>
        <begin position="23"/>
        <end position="74"/>
    </location>
</feature>
<dbReference type="GO" id="GO:0000978">
    <property type="term" value="F:RNA polymerase II cis-regulatory region sequence-specific DNA binding"/>
    <property type="evidence" value="ECO:0007669"/>
    <property type="project" value="TreeGrafter"/>
</dbReference>
<dbReference type="EMBL" id="ML735218">
    <property type="protein sequence ID" value="KAE8395587.1"/>
    <property type="molecule type" value="Genomic_DNA"/>
</dbReference>
<gene>
    <name evidence="8" type="ORF">BDV23DRAFT_145227</name>
    <name evidence="9" type="ORF">ETB97_012839</name>
</gene>
<dbReference type="GO" id="GO:0042796">
    <property type="term" value="P:snRNA transcription by RNA polymerase III"/>
    <property type="evidence" value="ECO:0007669"/>
    <property type="project" value="TreeGrafter"/>
</dbReference>
<sequence>MIVSNREMDAVEATTKPSQQNVIRNGKWLPAEDARLREAVAAHGTRWIIVASVVGTRNGDQCAKRWNENLNPELDHSPWTPEEDACLLDLVEVYGHNWKFMANYFLEARAPSALKNRYSLLMRRLKRQGNGQDQAVNAGRGRGSRSTARPRVFSRSPSPFPTSPVDPTNVLVGGDPPHSHPLDLMPTSAAVGTFPPLTFGATDAMGNVGLQGPVDTVSETAIATLGDTDLVWRQPPWLGDGMELDGGILSTGTEGEPNSLIAMLVSDDFADGQDAKSTACKGNLHYATSSVSEDSSGVSVAASVEYSVTCQRGRARSLVNQLVDAAMSECLDRTSEEDKVTLTLQVKV</sequence>
<dbReference type="AlphaFoldDB" id="A0A5N7CPB9"/>
<reference evidence="9 10" key="1">
    <citation type="submission" date="2019-04" db="EMBL/GenBank/DDBJ databases">
        <title>Aspergillus burnettii sp. nov., novel species from soil in southeast Queensland.</title>
        <authorList>
            <person name="Gilchrist C.L.M."/>
            <person name="Pitt J.I."/>
            <person name="Lange L."/>
            <person name="Lacey H.J."/>
            <person name="Vuong D."/>
            <person name="Midgley D.J."/>
            <person name="Greenfield P."/>
            <person name="Bradbury M."/>
            <person name="Lacey E."/>
            <person name="Busk P.K."/>
            <person name="Pilgaard B."/>
            <person name="Chooi Y.H."/>
            <person name="Piggott A.M."/>
        </authorList>
    </citation>
    <scope>NUCLEOTIDE SEQUENCE [LARGE SCALE GENOMIC DNA]</scope>
    <source>
        <strain evidence="9 10">FRR 5400</strain>
    </source>
</reference>
<dbReference type="InterPro" id="IPR017930">
    <property type="entry name" value="Myb_dom"/>
</dbReference>
<evidence type="ECO:0000256" key="5">
    <source>
        <dbReference type="SAM" id="MobiDB-lite"/>
    </source>
</evidence>
<keyword evidence="3" id="KW-0804">Transcription</keyword>
<evidence type="ECO:0000259" key="7">
    <source>
        <dbReference type="PROSITE" id="PS51294"/>
    </source>
</evidence>
<evidence type="ECO:0000313" key="10">
    <source>
        <dbReference type="Proteomes" id="UP000541154"/>
    </source>
</evidence>
<dbReference type="CDD" id="cd11660">
    <property type="entry name" value="SANT_TRF"/>
    <property type="match status" value="1"/>
</dbReference>
<dbReference type="EMBL" id="SPNV01000097">
    <property type="protein sequence ID" value="KAF5861513.1"/>
    <property type="molecule type" value="Genomic_DNA"/>
</dbReference>